<dbReference type="Pfam" id="PF07632">
    <property type="entry name" value="Sde182_NH-like"/>
    <property type="match status" value="1"/>
</dbReference>
<name>A0ABT0HSP5_9BACT</name>
<reference evidence="3 4" key="1">
    <citation type="submission" date="2022-04" db="EMBL/GenBank/DDBJ databases">
        <title>Spirosoma sp. strain RP8 genome sequencing and assembly.</title>
        <authorList>
            <person name="Jung Y."/>
        </authorList>
    </citation>
    <scope>NUCLEOTIDE SEQUENCE [LARGE SCALE GENOMIC DNA]</scope>
    <source>
        <strain evidence="3 4">RP8</strain>
    </source>
</reference>
<organism evidence="3 4">
    <name type="scientific">Spirosoma liriopis</name>
    <dbReference type="NCBI Taxonomy" id="2937440"/>
    <lineage>
        <taxon>Bacteria</taxon>
        <taxon>Pseudomonadati</taxon>
        <taxon>Bacteroidota</taxon>
        <taxon>Cytophagia</taxon>
        <taxon>Cytophagales</taxon>
        <taxon>Cytophagaceae</taxon>
        <taxon>Spirosoma</taxon>
    </lineage>
</organism>
<sequence>MKISLSGWCIVLLLVSALVPPGDKPTKAMPTERKIRLLVLTDIEADPDDSQSLIRFLTYANQWDIEGLVATTSIHQKTRVAPETIHQLVNTYEKVQPNLLKHEPGYPTAATLRTKIKKGLPVYGMAGVGEGHDSEGSEWIISLLEKPDQRPLWVSVWGGPNTLAQALWKIRKTRSAQQAQQLYRKLRVYTISDQDDSGPWIRKTFPDVFFICSPGYSYGQATWRGINMETSGANNDVISDSWLAEHIQQGHGPLGAAYPDVAYGMEGDSPAFMGLIPNGLNEPEKPDYGGWGGRYKLYTPAFSQTTDAFVRPNWPKDEPETRPFWTNAADSVVSDLDKKTYQSNQATIWRWRQEFQNDFAARMDWCTKPYAAANHPPVPALAHADHLTVKSGQVFHVNAAGTTDPDGDSMSYRWFYYPEAGTYTGPISFRPYSHKLYDLPVTAPAVDKPQTVHFILKVTDKGAPALTRYKRVIVDIIPN</sequence>
<evidence type="ECO:0000259" key="2">
    <source>
        <dbReference type="Pfam" id="PF21027"/>
    </source>
</evidence>
<protein>
    <submittedName>
        <fullName evidence="3">DUF1593 domain-containing protein</fullName>
    </submittedName>
</protein>
<keyword evidence="4" id="KW-1185">Reference proteome</keyword>
<evidence type="ECO:0000313" key="4">
    <source>
        <dbReference type="Proteomes" id="UP001202180"/>
    </source>
</evidence>
<gene>
    <name evidence="3" type="ORF">M0L20_24200</name>
</gene>
<feature type="domain" description="Cellulose-binding Sde182 nucleoside hydrolase-like" evidence="1">
    <location>
        <begin position="36"/>
        <end position="295"/>
    </location>
</feature>
<proteinExistence type="predicted"/>
<dbReference type="Gene3D" id="2.60.40.10">
    <property type="entry name" value="Immunoglobulins"/>
    <property type="match status" value="1"/>
</dbReference>
<feature type="domain" description="Cellulose-binding Sde182 C-terminal" evidence="2">
    <location>
        <begin position="396"/>
        <end position="475"/>
    </location>
</feature>
<dbReference type="RefSeq" id="WP_248479635.1">
    <property type="nucleotide sequence ID" value="NZ_JALPRF010000005.1"/>
</dbReference>
<accession>A0ABT0HSP5</accession>
<dbReference type="InterPro" id="IPR048527">
    <property type="entry name" value="Sde182_C"/>
</dbReference>
<dbReference type="Pfam" id="PF21027">
    <property type="entry name" value="Sde0182_C"/>
    <property type="match status" value="1"/>
</dbReference>
<dbReference type="EMBL" id="JALPRF010000005">
    <property type="protein sequence ID" value="MCK8494995.1"/>
    <property type="molecule type" value="Genomic_DNA"/>
</dbReference>
<dbReference type="Gene3D" id="3.90.245.10">
    <property type="entry name" value="Ribonucleoside hydrolase-like"/>
    <property type="match status" value="1"/>
</dbReference>
<dbReference type="Proteomes" id="UP001202180">
    <property type="component" value="Unassembled WGS sequence"/>
</dbReference>
<dbReference type="InterPro" id="IPR011483">
    <property type="entry name" value="Sde182_NH-like"/>
</dbReference>
<evidence type="ECO:0000313" key="3">
    <source>
        <dbReference type="EMBL" id="MCK8494995.1"/>
    </source>
</evidence>
<comment type="caution">
    <text evidence="3">The sequence shown here is derived from an EMBL/GenBank/DDBJ whole genome shotgun (WGS) entry which is preliminary data.</text>
</comment>
<evidence type="ECO:0000259" key="1">
    <source>
        <dbReference type="Pfam" id="PF07632"/>
    </source>
</evidence>
<dbReference type="InterPro" id="IPR013783">
    <property type="entry name" value="Ig-like_fold"/>
</dbReference>
<dbReference type="InterPro" id="IPR036452">
    <property type="entry name" value="Ribo_hydro-like"/>
</dbReference>